<protein>
    <submittedName>
        <fullName evidence="1">Uncharacterized protein</fullName>
    </submittedName>
</protein>
<gene>
    <name evidence="1" type="ORF">INT47_010118</name>
</gene>
<organism evidence="1 2">
    <name type="scientific">Mucor saturninus</name>
    <dbReference type="NCBI Taxonomy" id="64648"/>
    <lineage>
        <taxon>Eukaryota</taxon>
        <taxon>Fungi</taxon>
        <taxon>Fungi incertae sedis</taxon>
        <taxon>Mucoromycota</taxon>
        <taxon>Mucoromycotina</taxon>
        <taxon>Mucoromycetes</taxon>
        <taxon>Mucorales</taxon>
        <taxon>Mucorineae</taxon>
        <taxon>Mucoraceae</taxon>
        <taxon>Mucor</taxon>
    </lineage>
</organism>
<proteinExistence type="predicted"/>
<dbReference type="EMBL" id="JAEPRD010000052">
    <property type="protein sequence ID" value="KAG2203420.1"/>
    <property type="molecule type" value="Genomic_DNA"/>
</dbReference>
<reference evidence="1" key="1">
    <citation type="submission" date="2020-12" db="EMBL/GenBank/DDBJ databases">
        <title>Metabolic potential, ecology and presence of endohyphal bacteria is reflected in genomic diversity of Mucoromycotina.</title>
        <authorList>
            <person name="Muszewska A."/>
            <person name="Okrasinska A."/>
            <person name="Steczkiewicz K."/>
            <person name="Drgas O."/>
            <person name="Orlowska M."/>
            <person name="Perlinska-Lenart U."/>
            <person name="Aleksandrzak-Piekarczyk T."/>
            <person name="Szatraj K."/>
            <person name="Zielenkiewicz U."/>
            <person name="Pilsyk S."/>
            <person name="Malc E."/>
            <person name="Mieczkowski P."/>
            <person name="Kruszewska J.S."/>
            <person name="Biernat P."/>
            <person name="Pawlowska J."/>
        </authorList>
    </citation>
    <scope>NUCLEOTIDE SEQUENCE</scope>
    <source>
        <strain evidence="1">WA0000017839</strain>
    </source>
</reference>
<keyword evidence="2" id="KW-1185">Reference proteome</keyword>
<dbReference type="AlphaFoldDB" id="A0A8H7V189"/>
<evidence type="ECO:0000313" key="2">
    <source>
        <dbReference type="Proteomes" id="UP000603453"/>
    </source>
</evidence>
<dbReference type="Proteomes" id="UP000603453">
    <property type="component" value="Unassembled WGS sequence"/>
</dbReference>
<comment type="caution">
    <text evidence="1">The sequence shown here is derived from an EMBL/GenBank/DDBJ whole genome shotgun (WGS) entry which is preliminary data.</text>
</comment>
<dbReference type="OrthoDB" id="272266at2759"/>
<evidence type="ECO:0000313" key="1">
    <source>
        <dbReference type="EMBL" id="KAG2203420.1"/>
    </source>
</evidence>
<dbReference type="Gene3D" id="3.40.630.30">
    <property type="match status" value="1"/>
</dbReference>
<accession>A0A8H7V189</accession>
<name>A0A8H7V189_9FUNG</name>
<sequence>MTHRDFCVGALHVLPEHCHKGYADMILHDVCKQYAALYKQAIPENEADLYFCAAVEYLSTSSANLFKE</sequence>